<name>A0A7W7T6S7_9PSEU</name>
<reference evidence="2 3" key="1">
    <citation type="submission" date="2020-08" db="EMBL/GenBank/DDBJ databases">
        <title>Sequencing the genomes of 1000 actinobacteria strains.</title>
        <authorList>
            <person name="Klenk H.-P."/>
        </authorList>
    </citation>
    <scope>NUCLEOTIDE SEQUENCE [LARGE SCALE GENOMIC DNA]</scope>
    <source>
        <strain evidence="2 3">DSM 45084</strain>
    </source>
</reference>
<dbReference type="RefSeq" id="WP_221447367.1">
    <property type="nucleotide sequence ID" value="NZ_BAABAI010000010.1"/>
</dbReference>
<protein>
    <submittedName>
        <fullName evidence="2">Uncharacterized protein</fullName>
    </submittedName>
</protein>
<accession>A0A7W7T6S7</accession>
<dbReference type="AlphaFoldDB" id="A0A7W7T6S7"/>
<feature type="compositionally biased region" description="Basic and acidic residues" evidence="1">
    <location>
        <begin position="59"/>
        <end position="76"/>
    </location>
</feature>
<evidence type="ECO:0000313" key="3">
    <source>
        <dbReference type="Proteomes" id="UP000542674"/>
    </source>
</evidence>
<organism evidence="2 3">
    <name type="scientific">Saccharothrix violaceirubra</name>
    <dbReference type="NCBI Taxonomy" id="413306"/>
    <lineage>
        <taxon>Bacteria</taxon>
        <taxon>Bacillati</taxon>
        <taxon>Actinomycetota</taxon>
        <taxon>Actinomycetes</taxon>
        <taxon>Pseudonocardiales</taxon>
        <taxon>Pseudonocardiaceae</taxon>
        <taxon>Saccharothrix</taxon>
    </lineage>
</organism>
<feature type="compositionally biased region" description="Basic and acidic residues" evidence="1">
    <location>
        <begin position="14"/>
        <end position="50"/>
    </location>
</feature>
<proteinExistence type="predicted"/>
<evidence type="ECO:0000256" key="1">
    <source>
        <dbReference type="SAM" id="MobiDB-lite"/>
    </source>
</evidence>
<dbReference type="EMBL" id="JACHJS010000001">
    <property type="protein sequence ID" value="MBB4967619.1"/>
    <property type="molecule type" value="Genomic_DNA"/>
</dbReference>
<gene>
    <name evidence="2" type="ORF">F4559_004978</name>
</gene>
<keyword evidence="3" id="KW-1185">Reference proteome</keyword>
<comment type="caution">
    <text evidence="2">The sequence shown here is derived from an EMBL/GenBank/DDBJ whole genome shotgun (WGS) entry which is preliminary data.</text>
</comment>
<sequence length="166" mass="19063">MTERQETRPLTTEDLVRDEHDRVETHDVPGDGRHDHETAYDRTPYDHEPLDEADGGDVADTHHIDVDEPAPDRSVDADAPLFTDTDADSYREQWRSLQADFVDNPREAVQRADELVAGVIQSLATTFADHKRSLEGQWQRGDQVETEELRLALHKYRSFFDRLLAV</sequence>
<evidence type="ECO:0000313" key="2">
    <source>
        <dbReference type="EMBL" id="MBB4967619.1"/>
    </source>
</evidence>
<feature type="region of interest" description="Disordered" evidence="1">
    <location>
        <begin position="1"/>
        <end position="81"/>
    </location>
</feature>
<dbReference type="Proteomes" id="UP000542674">
    <property type="component" value="Unassembled WGS sequence"/>
</dbReference>